<dbReference type="PROSITE" id="PS50006">
    <property type="entry name" value="FHA_DOMAIN"/>
    <property type="match status" value="1"/>
</dbReference>
<feature type="compositionally biased region" description="Polar residues" evidence="1">
    <location>
        <begin position="957"/>
        <end position="971"/>
    </location>
</feature>
<comment type="caution">
    <text evidence="3">The sequence shown here is derived from an EMBL/GenBank/DDBJ whole genome shotgun (WGS) entry which is preliminary data.</text>
</comment>
<feature type="compositionally biased region" description="Low complexity" evidence="1">
    <location>
        <begin position="1058"/>
        <end position="1070"/>
    </location>
</feature>
<dbReference type="Gene3D" id="2.60.200.20">
    <property type="match status" value="1"/>
</dbReference>
<feature type="compositionally biased region" description="Polar residues" evidence="1">
    <location>
        <begin position="1974"/>
        <end position="2001"/>
    </location>
</feature>
<sequence length="2070" mass="217293">MADAAAASAAAAPPSAPAQRPATTTAERLNLLIDQFAQEAQALVVTYQKLLAHTASPAALNKQWTAVELVATSLETTMAPKPTTSTSSSPSTSILRPHVLKLGAVVARALDNYQPPQPNAAKKPAKPDQEMMKSVMGLLTAVKDAVSVYVDAPEDASHHPGVQKEAASAVKRNDAMPPSRADSTAEGGSLLPPPSTHPAAPPRSSSQQQLHQQEQQRQALESVAASLDANRPLPAATGSAYGSAADIATAAPPIPPLFTKPVRSQQRGSKSEEGQAAPPLPLVSLQTALASAPLPQQLPIPPLAAPPPALAQDAPVVAPLSDEGHFLNEGHEHSALTAAAKRLSKRLSARIDRAMDAIRGDETKHSAGAEELEELPEWRADQTGNPEFDSALADAAIAASHLDAEIMYSLDDLGDDAFVTELPEWQADATGNAEFDNAFTSAVLAAARVLDDAPLHQPEADNSGRELSTISSSSLDQLPEWQADQTGNAEFDAAFAQAAIVAADLSDDVDADLVDKTLDAIPEWRADATGCDEFDAAFAQAAVAASEIPYIDAEAADVDSQSEIPEWRVDATGADEFDAAYAQAAVTASELPNLNIDYGRDAVSLESLNDFPDWTADATGADEFDDAFAQAAVAASNLPDEQNLVDASAFDSTQSLEELPEWNGETGAPEFDAAFAEAAITASNRPEAPVSDEAEPIILAVDTGRPRAEVHLVTRPAADIVVPLSAVNAAPPAIPAPATVVVSRSGGRPQPAPQPSTRARAELFKAQPAPAPSPVRKQPIEIPRASQPLKPTAAAAATTAPSTSTTPAMASNPALLRAQKQANRRSLLHVPSVRQATAFFEQTIEKVTESANSLKRRPASPHGQQPRSGFAALGAGGQASRLGEEEETESSNEELEHGDVANQSAGALSSLPTDLTATLGSLDQLREEDGSGEDGNDDEEEDDGSASEEDDYHNDQAVWSSQSPTDTTPRTANVRDEEEGDTTTHAPPYSKPAAATTTAHSEKQPLNATVARSPQANTPSTAVDRDNEDVESPRSLARHPSLRDVLQIAKEIIGDLGHQQQQHHPSASQQEPTMVMRLAVAPQGGVTPAAGSTATIKLVTRDNTRPAAEEQRAPSPHRDLGDSGEVSDASDVDERDESPDEAVETRGSSQQVEAAGDNNDQQRTTVRVSVQPQSKTTGHARVSTRASTLPTRRDEEQQTSARASAVIAAVPATRDEAQQTSARASTASISIRDELQAGDDYQPLSRISRALGVPASRDGAQRQSAWPSSLLPTQGVNYDAVTQRNTARTSDLLAGREQQQTIRVSVPPPAPEASQQTPSLSVHVEDQQQADTSTHRASVRQSQAEQHYPAPRDDGARLELRKSQLQATDAVIAANRQSQLGQENVQSTSSARQSRLPLSASHAEPARLSVVPPVAAKSLQKEGLPSQEGAETQAARLSRQPLESNVCQSPDVQLPEHTVSEELSASDADVLQRQDTLPGASETSATRPKDPRLLHLTRDSPALSSSSATLPDSDESVSARTTAATPNASSPVPLSESSTLGASTTSTAPPPSITTTTAPAQPIVLRPLKITLTPQNGQFTGFTVTLHSTLRLGRGTPRDGFRGFQSQVVSRNHCDFLLARDGSGKVFVRDCGSNSGTFLNGERLSVVGVESEPVEVKSGDWVQLGKDYEGSGGANVPEARRKCVKMIFKIEPMELPAGFSTPELDAKVSSASLGGTSTGQPSVPDLRGEYSASAESLSKSNLSAGDISGRAGGGMSLDAVNIIGPDAFERPKSPTIPLPPLPTQTKPGAAWPSTRPASKPQGWVDPGTAAAVVAGATVSQPAPVARTRYTIAVSGSKEKARKVHVTAADGSEGLTIGLKFWDTKRVVMIQDQRPQYASQNPGFEIFPDPRVTIDTITTSNTDGSGPMQTPFVVTTATGAGMGKLQYISPLKLYIESAPALTSQTPAAPSPAGLRAGPPSTPPSSAPQSTSASSLTIPGTTAADSTVASTPTQQQPGPSFTFTGELKDHKYIVVMRMPNSREQRVVGEAHGRALAKKGVLDTRWVTSVEIEDGVYGQLFIAAMVFVALTAG</sequence>
<feature type="compositionally biased region" description="Polar residues" evidence="1">
    <location>
        <begin position="1146"/>
        <end position="1177"/>
    </location>
</feature>
<feature type="compositionally biased region" description="Pro residues" evidence="1">
    <location>
        <begin position="191"/>
        <end position="201"/>
    </location>
</feature>
<evidence type="ECO:0000259" key="2">
    <source>
        <dbReference type="PROSITE" id="PS50006"/>
    </source>
</evidence>
<dbReference type="InterPro" id="IPR000253">
    <property type="entry name" value="FHA_dom"/>
</dbReference>
<dbReference type="Pfam" id="PF00498">
    <property type="entry name" value="FHA"/>
    <property type="match status" value="1"/>
</dbReference>
<evidence type="ECO:0000256" key="1">
    <source>
        <dbReference type="SAM" id="MobiDB-lite"/>
    </source>
</evidence>
<feature type="region of interest" description="Disordered" evidence="1">
    <location>
        <begin position="1459"/>
        <end position="1560"/>
    </location>
</feature>
<feature type="compositionally biased region" description="Polar residues" evidence="1">
    <location>
        <begin position="1518"/>
        <end position="1532"/>
    </location>
</feature>
<dbReference type="InterPro" id="IPR051176">
    <property type="entry name" value="Cent_Immune-Sig_Mod"/>
</dbReference>
<accession>A0AAD5XMR7</accession>
<gene>
    <name evidence="3" type="ORF">HDU87_007352</name>
</gene>
<feature type="compositionally biased region" description="Low complexity" evidence="1">
    <location>
        <begin position="1199"/>
        <end position="1230"/>
    </location>
</feature>
<feature type="compositionally biased region" description="Polar residues" evidence="1">
    <location>
        <begin position="1261"/>
        <end position="1272"/>
    </location>
</feature>
<feature type="compositionally biased region" description="Polar residues" evidence="1">
    <location>
        <begin position="1710"/>
        <end position="1721"/>
    </location>
</feature>
<feature type="compositionally biased region" description="Low complexity" evidence="1">
    <location>
        <begin position="1500"/>
        <end position="1511"/>
    </location>
</feature>
<feature type="compositionally biased region" description="Basic and acidic residues" evidence="1">
    <location>
        <begin position="1099"/>
        <end position="1121"/>
    </location>
</feature>
<evidence type="ECO:0000313" key="4">
    <source>
        <dbReference type="Proteomes" id="UP001212152"/>
    </source>
</evidence>
<feature type="region of interest" description="Disordered" evidence="1">
    <location>
        <begin position="1289"/>
        <end position="1353"/>
    </location>
</feature>
<feature type="region of interest" description="Disordered" evidence="1">
    <location>
        <begin position="1942"/>
        <end position="2002"/>
    </location>
</feature>
<feature type="region of interest" description="Disordered" evidence="1">
    <location>
        <begin position="1775"/>
        <end position="1802"/>
    </location>
</feature>
<proteinExistence type="predicted"/>
<dbReference type="PANTHER" id="PTHR15715">
    <property type="entry name" value="CENTROSOMAL PROTEIN OF 170 KDA"/>
    <property type="match status" value="1"/>
</dbReference>
<dbReference type="Proteomes" id="UP001212152">
    <property type="component" value="Unassembled WGS sequence"/>
</dbReference>
<feature type="region of interest" description="Disordered" evidence="1">
    <location>
        <begin position="1375"/>
        <end position="1447"/>
    </location>
</feature>
<dbReference type="PANTHER" id="PTHR15715:SF37">
    <property type="entry name" value="LD47843P"/>
    <property type="match status" value="1"/>
</dbReference>
<feature type="compositionally biased region" description="Polar residues" evidence="1">
    <location>
        <begin position="1375"/>
        <end position="1393"/>
    </location>
</feature>
<feature type="compositionally biased region" description="Acidic residues" evidence="1">
    <location>
        <begin position="884"/>
        <end position="893"/>
    </location>
</feature>
<protein>
    <recommendedName>
        <fullName evidence="2">FHA domain-containing protein</fullName>
    </recommendedName>
</protein>
<feature type="compositionally biased region" description="Acidic residues" evidence="1">
    <location>
        <begin position="1128"/>
        <end position="1142"/>
    </location>
</feature>
<name>A0AAD5XMR7_9FUNG</name>
<dbReference type="EMBL" id="JADGJQ010000069">
    <property type="protein sequence ID" value="KAJ3173849.1"/>
    <property type="molecule type" value="Genomic_DNA"/>
</dbReference>
<organism evidence="3 4">
    <name type="scientific">Geranomyces variabilis</name>
    <dbReference type="NCBI Taxonomy" id="109894"/>
    <lineage>
        <taxon>Eukaryota</taxon>
        <taxon>Fungi</taxon>
        <taxon>Fungi incertae sedis</taxon>
        <taxon>Chytridiomycota</taxon>
        <taxon>Chytridiomycota incertae sedis</taxon>
        <taxon>Chytridiomycetes</taxon>
        <taxon>Spizellomycetales</taxon>
        <taxon>Powellomycetaceae</taxon>
        <taxon>Geranomyces</taxon>
    </lineage>
</organism>
<feature type="compositionally biased region" description="Polar residues" evidence="1">
    <location>
        <begin position="995"/>
        <end position="1021"/>
    </location>
</feature>
<feature type="compositionally biased region" description="Basic and acidic residues" evidence="1">
    <location>
        <begin position="1487"/>
        <end position="1498"/>
    </location>
</feature>
<feature type="compositionally biased region" description="Low complexity" evidence="1">
    <location>
        <begin position="1535"/>
        <end position="1560"/>
    </location>
</feature>
<feature type="compositionally biased region" description="Polar residues" evidence="1">
    <location>
        <begin position="901"/>
        <end position="921"/>
    </location>
</feature>
<dbReference type="InterPro" id="IPR008984">
    <property type="entry name" value="SMAD_FHA_dom_sf"/>
</dbReference>
<feature type="region of interest" description="Disordered" evidence="1">
    <location>
        <begin position="252"/>
        <end position="278"/>
    </location>
</feature>
<feature type="compositionally biased region" description="Low complexity" evidence="1">
    <location>
        <begin position="791"/>
        <end position="809"/>
    </location>
</feature>
<reference evidence="3" key="1">
    <citation type="submission" date="2020-05" db="EMBL/GenBank/DDBJ databases">
        <title>Phylogenomic resolution of chytrid fungi.</title>
        <authorList>
            <person name="Stajich J.E."/>
            <person name="Amses K."/>
            <person name="Simmons R."/>
            <person name="Seto K."/>
            <person name="Myers J."/>
            <person name="Bonds A."/>
            <person name="Quandt C.A."/>
            <person name="Barry K."/>
            <person name="Liu P."/>
            <person name="Grigoriev I."/>
            <person name="Longcore J.E."/>
            <person name="James T.Y."/>
        </authorList>
    </citation>
    <scope>NUCLEOTIDE SEQUENCE</scope>
    <source>
        <strain evidence="3">JEL0379</strain>
    </source>
</reference>
<feature type="compositionally biased region" description="Polar residues" evidence="1">
    <location>
        <begin position="1327"/>
        <end position="1345"/>
    </location>
</feature>
<feature type="region of interest" description="Disordered" evidence="1">
    <location>
        <begin position="850"/>
        <end position="1272"/>
    </location>
</feature>
<feature type="region of interest" description="Disordered" evidence="1">
    <location>
        <begin position="1"/>
        <end position="23"/>
    </location>
</feature>
<feature type="region of interest" description="Disordered" evidence="1">
    <location>
        <begin position="785"/>
        <end position="809"/>
    </location>
</feature>
<feature type="region of interest" description="Disordered" evidence="1">
    <location>
        <begin position="154"/>
        <end position="220"/>
    </location>
</feature>
<dbReference type="SUPFAM" id="SSF49879">
    <property type="entry name" value="SMAD/FHA domain"/>
    <property type="match status" value="1"/>
</dbReference>
<keyword evidence="4" id="KW-1185">Reference proteome</keyword>
<feature type="domain" description="FHA" evidence="2">
    <location>
        <begin position="1590"/>
        <end position="1644"/>
    </location>
</feature>
<feature type="region of interest" description="Disordered" evidence="1">
    <location>
        <begin position="1710"/>
        <end position="1734"/>
    </location>
</feature>
<feature type="compositionally biased region" description="Acidic residues" evidence="1">
    <location>
        <begin position="930"/>
        <end position="952"/>
    </location>
</feature>
<evidence type="ECO:0000313" key="3">
    <source>
        <dbReference type="EMBL" id="KAJ3173849.1"/>
    </source>
</evidence>
<dbReference type="SMART" id="SM00240">
    <property type="entry name" value="FHA"/>
    <property type="match status" value="1"/>
</dbReference>
<feature type="compositionally biased region" description="Low complexity" evidence="1">
    <location>
        <begin position="202"/>
        <end position="220"/>
    </location>
</feature>